<evidence type="ECO:0000256" key="7">
    <source>
        <dbReference type="ARBA" id="ARBA00022964"/>
    </source>
</evidence>
<evidence type="ECO:0000256" key="11">
    <source>
        <dbReference type="ARBA" id="ARBA00034921"/>
    </source>
</evidence>
<dbReference type="InterPro" id="IPR047128">
    <property type="entry name" value="PhyH"/>
</dbReference>
<dbReference type="SUPFAM" id="SSF51197">
    <property type="entry name" value="Clavaminate synthase-like"/>
    <property type="match status" value="1"/>
</dbReference>
<evidence type="ECO:0000313" key="14">
    <source>
        <dbReference type="Proteomes" id="UP001497497"/>
    </source>
</evidence>
<dbReference type="Gene3D" id="2.60.120.620">
    <property type="entry name" value="q2cbj1_9rhob like domain"/>
    <property type="match status" value="1"/>
</dbReference>
<evidence type="ECO:0000256" key="4">
    <source>
        <dbReference type="ARBA" id="ARBA00005830"/>
    </source>
</evidence>
<keyword evidence="6" id="KW-0847">Vitamin C</keyword>
<evidence type="ECO:0000256" key="1">
    <source>
        <dbReference type="ARBA" id="ARBA00001961"/>
    </source>
</evidence>
<reference evidence="13 14" key="1">
    <citation type="submission" date="2024-04" db="EMBL/GenBank/DDBJ databases">
        <authorList>
            <consortium name="Genoscope - CEA"/>
            <person name="William W."/>
        </authorList>
    </citation>
    <scope>NUCLEOTIDE SEQUENCE [LARGE SCALE GENOMIC DNA]</scope>
</reference>
<dbReference type="AlphaFoldDB" id="A0AAV2H4Q9"/>
<sequence length="370" mass="42080">MTPILNRNPEFRFVLSACLVASELFIMSVTNANAVGTGNRLKTIFGHLQQQEISSYVTPHVTSASAGVADTLPFKYTVDNPKLTLEQRQFYEENGFLVIKKLVSPQKLDLYRNRFTAICKKEVIVPGMTIMRDIAIKDSEFVPGEQAVTKIQDFQRDDVLFDYCALPEVVEYVECFTGPDVIAMHTMLINKPPDSGKMTSRHPMHQDLHYFPFRPADRIVCSWTAMQKINRENGCLVVIPGTHKGELLVHEYPKWEGGVNKMYHGIQNYDPSQSRVHLEMEEGDTVFFHPILIHGSGTNRSKGFRKSISCHYASGQAHYIDVKGTEQETIADEIYEIIRRKLGRDVDITFADVWKYKSRPVKGENTLNST</sequence>
<dbReference type="FunFam" id="2.60.120.620:FF:000012">
    <property type="entry name" value="Phytanoyl-CoA dioxygenase, peroxisomal"/>
    <property type="match status" value="1"/>
</dbReference>
<evidence type="ECO:0000256" key="6">
    <source>
        <dbReference type="ARBA" id="ARBA00022896"/>
    </source>
</evidence>
<dbReference type="EMBL" id="CAXITT010000034">
    <property type="protein sequence ID" value="CAL1528528.1"/>
    <property type="molecule type" value="Genomic_DNA"/>
</dbReference>
<evidence type="ECO:0000256" key="9">
    <source>
        <dbReference type="ARBA" id="ARBA00023004"/>
    </source>
</evidence>
<dbReference type="GO" id="GO:0031418">
    <property type="term" value="F:L-ascorbic acid binding"/>
    <property type="evidence" value="ECO:0007669"/>
    <property type="project" value="UniProtKB-KW"/>
</dbReference>
<evidence type="ECO:0000256" key="8">
    <source>
        <dbReference type="ARBA" id="ARBA00023002"/>
    </source>
</evidence>
<keyword evidence="7" id="KW-0223">Dioxygenase</keyword>
<organism evidence="13 14">
    <name type="scientific">Lymnaea stagnalis</name>
    <name type="common">Great pond snail</name>
    <name type="synonym">Helix stagnalis</name>
    <dbReference type="NCBI Taxonomy" id="6523"/>
    <lineage>
        <taxon>Eukaryota</taxon>
        <taxon>Metazoa</taxon>
        <taxon>Spiralia</taxon>
        <taxon>Lophotrochozoa</taxon>
        <taxon>Mollusca</taxon>
        <taxon>Gastropoda</taxon>
        <taxon>Heterobranchia</taxon>
        <taxon>Euthyneura</taxon>
        <taxon>Panpulmonata</taxon>
        <taxon>Hygrophila</taxon>
        <taxon>Lymnaeoidea</taxon>
        <taxon>Lymnaeidae</taxon>
        <taxon>Lymnaea</taxon>
    </lineage>
</organism>
<keyword evidence="14" id="KW-1185">Reference proteome</keyword>
<protein>
    <recommendedName>
        <fullName evidence="10">phytanoyl-CoA dioxygenase</fullName>
        <ecNumber evidence="10">1.14.11.18</ecNumber>
    </recommendedName>
    <alternativeName>
        <fullName evidence="11">Phytanic acid oxidase</fullName>
    </alternativeName>
    <alternativeName>
        <fullName evidence="12">Phytanoyl-CoA alpha-hydroxylase</fullName>
    </alternativeName>
</protein>
<dbReference type="Pfam" id="PF05721">
    <property type="entry name" value="PhyH"/>
    <property type="match status" value="1"/>
</dbReference>
<comment type="cofactor">
    <cofactor evidence="1">
        <name>L-ascorbate</name>
        <dbReference type="ChEBI" id="CHEBI:38290"/>
    </cofactor>
</comment>
<evidence type="ECO:0000313" key="13">
    <source>
        <dbReference type="EMBL" id="CAL1528528.1"/>
    </source>
</evidence>
<dbReference type="GO" id="GO:0046872">
    <property type="term" value="F:metal ion binding"/>
    <property type="evidence" value="ECO:0007669"/>
    <property type="project" value="UniProtKB-KW"/>
</dbReference>
<keyword evidence="5" id="KW-0479">Metal-binding</keyword>
<dbReference type="Proteomes" id="UP001497497">
    <property type="component" value="Unassembled WGS sequence"/>
</dbReference>
<evidence type="ECO:0000256" key="2">
    <source>
        <dbReference type="ARBA" id="ARBA00001962"/>
    </source>
</evidence>
<dbReference type="EC" id="1.14.11.18" evidence="10"/>
<evidence type="ECO:0000256" key="10">
    <source>
        <dbReference type="ARBA" id="ARBA00034809"/>
    </source>
</evidence>
<dbReference type="GO" id="GO:0001561">
    <property type="term" value="P:fatty acid alpha-oxidation"/>
    <property type="evidence" value="ECO:0007669"/>
    <property type="project" value="InterPro"/>
</dbReference>
<dbReference type="PANTHER" id="PTHR21308:SF1">
    <property type="entry name" value="PHYTANOYL-COA DIOXYGENASE, PEROXISOMAL"/>
    <property type="match status" value="1"/>
</dbReference>
<evidence type="ECO:0000256" key="3">
    <source>
        <dbReference type="ARBA" id="ARBA00004872"/>
    </source>
</evidence>
<accession>A0AAV2H4Q9</accession>
<comment type="cofactor">
    <cofactor evidence="2">
        <name>Fe cation</name>
        <dbReference type="ChEBI" id="CHEBI:24875"/>
    </cofactor>
</comment>
<dbReference type="PANTHER" id="PTHR21308">
    <property type="entry name" value="PHYTANOYL-COA ALPHA-HYDROXYLASE"/>
    <property type="match status" value="1"/>
</dbReference>
<evidence type="ECO:0000256" key="5">
    <source>
        <dbReference type="ARBA" id="ARBA00022723"/>
    </source>
</evidence>
<proteinExistence type="inferred from homology"/>
<evidence type="ECO:0000256" key="12">
    <source>
        <dbReference type="ARBA" id="ARBA00034924"/>
    </source>
</evidence>
<name>A0AAV2H4Q9_LYMST</name>
<gene>
    <name evidence="13" type="ORF">GSLYS_00002698001</name>
</gene>
<dbReference type="GO" id="GO:0048244">
    <property type="term" value="F:phytanoyl-CoA dioxygenase activity"/>
    <property type="evidence" value="ECO:0007669"/>
    <property type="project" value="UniProtKB-EC"/>
</dbReference>
<dbReference type="InterPro" id="IPR008775">
    <property type="entry name" value="Phytyl_CoA_dOase-like"/>
</dbReference>
<dbReference type="GO" id="GO:0005777">
    <property type="term" value="C:peroxisome"/>
    <property type="evidence" value="ECO:0007669"/>
    <property type="project" value="UniProtKB-ARBA"/>
</dbReference>
<comment type="similarity">
    <text evidence="4">Belongs to the PhyH family.</text>
</comment>
<comment type="pathway">
    <text evidence="3">Lipid metabolism; fatty acid metabolism.</text>
</comment>
<keyword evidence="9" id="KW-0408">Iron</keyword>
<keyword evidence="8" id="KW-0560">Oxidoreductase</keyword>
<comment type="caution">
    <text evidence="13">The sequence shown here is derived from an EMBL/GenBank/DDBJ whole genome shotgun (WGS) entry which is preliminary data.</text>
</comment>